<dbReference type="EMBL" id="JOKN01000035">
    <property type="protein sequence ID" value="KEQ56065.1"/>
    <property type="molecule type" value="Genomic_DNA"/>
</dbReference>
<organism evidence="1 2">
    <name type="scientific">Marine Group I thaumarchaeote SCGC AAA799-N04</name>
    <dbReference type="NCBI Taxonomy" id="1502293"/>
    <lineage>
        <taxon>Archaea</taxon>
        <taxon>Nitrososphaerota</taxon>
        <taxon>Marine Group I</taxon>
    </lineage>
</organism>
<proteinExistence type="predicted"/>
<accession>A0A081RLJ2</accession>
<name>A0A081RLJ2_9ARCH</name>
<gene>
    <name evidence="1" type="ORF">AAA799N04_01528</name>
</gene>
<keyword evidence="2" id="KW-1185">Reference proteome</keyword>
<dbReference type="Proteomes" id="UP000028059">
    <property type="component" value="Unassembled WGS sequence"/>
</dbReference>
<comment type="caution">
    <text evidence="1">The sequence shown here is derived from an EMBL/GenBank/DDBJ whole genome shotgun (WGS) entry which is preliminary data.</text>
</comment>
<sequence length="59" mass="6421">MGFKDLFVGGNEGNVPIKVQCSGCQRITVVKIPADKDFAKWNKKSSCGQCGATNCWQKV</sequence>
<reference evidence="1 2" key="1">
    <citation type="submission" date="2014-06" db="EMBL/GenBank/DDBJ databases">
        <authorList>
            <person name="Ngugi D.K."/>
            <person name="Blom J."/>
            <person name="Alam I."/>
            <person name="Rashid M."/>
            <person name="Ba Alawi W."/>
            <person name="Zhang G."/>
            <person name="Hikmawan T."/>
            <person name="Guan Y."/>
            <person name="Antunes A."/>
            <person name="Siam R."/>
            <person name="ElDorry H."/>
            <person name="Bajic V."/>
            <person name="Stingl U."/>
        </authorList>
    </citation>
    <scope>NUCLEOTIDE SEQUENCE [LARGE SCALE GENOMIC DNA]</scope>
    <source>
        <strain evidence="1">SCGC AAA799-N04</strain>
    </source>
</reference>
<dbReference type="AlphaFoldDB" id="A0A081RLJ2"/>
<evidence type="ECO:0000313" key="2">
    <source>
        <dbReference type="Proteomes" id="UP000028059"/>
    </source>
</evidence>
<evidence type="ECO:0000313" key="1">
    <source>
        <dbReference type="EMBL" id="KEQ56065.1"/>
    </source>
</evidence>
<protein>
    <submittedName>
        <fullName evidence="1">Uncharacterized protein</fullName>
    </submittedName>
</protein>